<keyword evidence="15" id="KW-1185">Reference proteome</keyword>
<evidence type="ECO:0000256" key="9">
    <source>
        <dbReference type="ARBA" id="ARBA00023295"/>
    </source>
</evidence>
<comment type="caution">
    <text evidence="14">The sequence shown here is derived from an EMBL/GenBank/DDBJ whole genome shotgun (WGS) entry which is preliminary data.</text>
</comment>
<gene>
    <name evidence="14" type="ORF">Purlil1_12097</name>
</gene>
<keyword evidence="7" id="KW-0146">Chitin degradation</keyword>
<feature type="region of interest" description="Disordered" evidence="12">
    <location>
        <begin position="1"/>
        <end position="49"/>
    </location>
</feature>
<dbReference type="PANTHER" id="PTHR11177">
    <property type="entry name" value="CHITINASE"/>
    <property type="match status" value="1"/>
</dbReference>
<dbReference type="CDD" id="cd06548">
    <property type="entry name" value="GH18_chitinase"/>
    <property type="match status" value="1"/>
</dbReference>
<feature type="domain" description="GH18" evidence="13">
    <location>
        <begin position="154"/>
        <end position="519"/>
    </location>
</feature>
<evidence type="ECO:0000313" key="15">
    <source>
        <dbReference type="Proteomes" id="UP001287286"/>
    </source>
</evidence>
<keyword evidence="8" id="KW-0119">Carbohydrate metabolism</keyword>
<evidence type="ECO:0000256" key="8">
    <source>
        <dbReference type="ARBA" id="ARBA00023277"/>
    </source>
</evidence>
<evidence type="ECO:0000256" key="4">
    <source>
        <dbReference type="ARBA" id="ARBA00012729"/>
    </source>
</evidence>
<evidence type="ECO:0000256" key="7">
    <source>
        <dbReference type="ARBA" id="ARBA00023024"/>
    </source>
</evidence>
<dbReference type="Proteomes" id="UP001287286">
    <property type="component" value="Unassembled WGS sequence"/>
</dbReference>
<evidence type="ECO:0000256" key="5">
    <source>
        <dbReference type="ARBA" id="ARBA00022525"/>
    </source>
</evidence>
<accession>A0ABR0BHQ7</accession>
<dbReference type="SUPFAM" id="SSF54556">
    <property type="entry name" value="Chitinase insertion domain"/>
    <property type="match status" value="1"/>
</dbReference>
<dbReference type="SUPFAM" id="SSF51445">
    <property type="entry name" value="(Trans)glycosidases"/>
    <property type="match status" value="1"/>
</dbReference>
<protein>
    <recommendedName>
        <fullName evidence="4">chitinase</fullName>
        <ecNumber evidence="4">3.2.1.14</ecNumber>
    </recommendedName>
</protein>
<dbReference type="Gene3D" id="3.20.20.80">
    <property type="entry name" value="Glycosidases"/>
    <property type="match status" value="1"/>
</dbReference>
<dbReference type="PANTHER" id="PTHR11177:SF365">
    <property type="entry name" value="ENDOCHITINASE B"/>
    <property type="match status" value="1"/>
</dbReference>
<dbReference type="EC" id="3.2.1.14" evidence="4"/>
<dbReference type="InterPro" id="IPR001223">
    <property type="entry name" value="Glyco_hydro18_cat"/>
</dbReference>
<evidence type="ECO:0000256" key="10">
    <source>
        <dbReference type="ARBA" id="ARBA00023326"/>
    </source>
</evidence>
<dbReference type="Gene3D" id="3.10.50.10">
    <property type="match status" value="1"/>
</dbReference>
<sequence>MVTREEAQEDLPEARPATAARRDYRTIRTRMKRRSSAPSPKAAKGQSGSQRTYTTICQFPYLYRTPWPWSWRKLNAAIVCLLRPIMPNPELLYWEAQSKIPQGSSELPGDHRWVQDHFIPAAPSSMMFLVNRLAILSLALCLGVTASQGGTESFVNTVYFTNWGIYGRNFQPSELPVDKISHVLYAFMRVETDGTVRSGDTYADIEKHYPGDSWADSGTNAYGCVNQLYALKKKNRKLKVMLSIGGWTWSSNFAAVAGSDATRKTFARTAVRLMSDWGFDGVDVDWEYPQNTKEAGDLILLLQALRAELDSYASRSAPDHHFLLSIAASAGPTQYQAYQGSQMKQLGETLDYLNLMAYDFTTRESKYSGHSANLSPNPERPNTTPFSGRAAVDAYVRGGIPSSKIVLGMPLYGHSFKTVGLGLPTSGVGSGHWEPGLWDYKDLPRQGATIQYDQVADASYSYDQNNQELVSYDTPQAVSKKVAYIKSSNLGGSMFWEASGDKNGSDSLVNTSFRELKNLDQTLNYLSYPNSQYGNIRKGFD</sequence>
<dbReference type="EMBL" id="JAWRVI010000088">
    <property type="protein sequence ID" value="KAK4078033.1"/>
    <property type="molecule type" value="Genomic_DNA"/>
</dbReference>
<organism evidence="14 15">
    <name type="scientific">Purpureocillium lilacinum</name>
    <name type="common">Paecilomyces lilacinus</name>
    <dbReference type="NCBI Taxonomy" id="33203"/>
    <lineage>
        <taxon>Eukaryota</taxon>
        <taxon>Fungi</taxon>
        <taxon>Dikarya</taxon>
        <taxon>Ascomycota</taxon>
        <taxon>Pezizomycotina</taxon>
        <taxon>Sordariomycetes</taxon>
        <taxon>Hypocreomycetidae</taxon>
        <taxon>Hypocreales</taxon>
        <taxon>Ophiocordycipitaceae</taxon>
        <taxon>Purpureocillium</taxon>
    </lineage>
</organism>
<dbReference type="PROSITE" id="PS51910">
    <property type="entry name" value="GH18_2"/>
    <property type="match status" value="1"/>
</dbReference>
<evidence type="ECO:0000256" key="2">
    <source>
        <dbReference type="ARBA" id="ARBA00004613"/>
    </source>
</evidence>
<evidence type="ECO:0000256" key="6">
    <source>
        <dbReference type="ARBA" id="ARBA00022801"/>
    </source>
</evidence>
<dbReference type="InterPro" id="IPR017853">
    <property type="entry name" value="GH"/>
</dbReference>
<evidence type="ECO:0000256" key="11">
    <source>
        <dbReference type="RuleBase" id="RU000489"/>
    </source>
</evidence>
<keyword evidence="5" id="KW-0964">Secreted</keyword>
<evidence type="ECO:0000313" key="14">
    <source>
        <dbReference type="EMBL" id="KAK4078033.1"/>
    </source>
</evidence>
<evidence type="ECO:0000256" key="1">
    <source>
        <dbReference type="ARBA" id="ARBA00000822"/>
    </source>
</evidence>
<keyword evidence="6 11" id="KW-0378">Hydrolase</keyword>
<dbReference type="SMART" id="SM00636">
    <property type="entry name" value="Glyco_18"/>
    <property type="match status" value="1"/>
</dbReference>
<dbReference type="PROSITE" id="PS01095">
    <property type="entry name" value="GH18_1"/>
    <property type="match status" value="1"/>
</dbReference>
<comment type="subcellular location">
    <subcellularLocation>
        <location evidence="2">Secreted</location>
    </subcellularLocation>
</comment>
<keyword evidence="9 11" id="KW-0326">Glycosidase</keyword>
<dbReference type="InterPro" id="IPR050314">
    <property type="entry name" value="Glycosyl_Hydrlase_18"/>
</dbReference>
<comment type="catalytic activity">
    <reaction evidence="1">
        <text>Random endo-hydrolysis of N-acetyl-beta-D-glucosaminide (1-&gt;4)-beta-linkages in chitin and chitodextrins.</text>
        <dbReference type="EC" id="3.2.1.14"/>
    </reaction>
</comment>
<keyword evidence="10" id="KW-0624">Polysaccharide degradation</keyword>
<evidence type="ECO:0000259" key="13">
    <source>
        <dbReference type="PROSITE" id="PS51910"/>
    </source>
</evidence>
<evidence type="ECO:0000256" key="3">
    <source>
        <dbReference type="ARBA" id="ARBA00008682"/>
    </source>
</evidence>
<dbReference type="InterPro" id="IPR001579">
    <property type="entry name" value="Glyco_hydro_18_chit_AS"/>
</dbReference>
<reference evidence="14 15" key="1">
    <citation type="journal article" date="2024" name="Microbiol. Resour. Announc.">
        <title>Genome annotations for the ascomycete fungi Trichoderma harzianum, Trichoderma aggressivum, and Purpureocillium lilacinum.</title>
        <authorList>
            <person name="Beijen E.P.W."/>
            <person name="Ohm R.A."/>
        </authorList>
    </citation>
    <scope>NUCLEOTIDE SEQUENCE [LARGE SCALE GENOMIC DNA]</scope>
    <source>
        <strain evidence="14 15">CBS 150709</strain>
    </source>
</reference>
<name>A0ABR0BHQ7_PURLI</name>
<dbReference type="InterPro" id="IPR011583">
    <property type="entry name" value="Chitinase_II/V-like_cat"/>
</dbReference>
<comment type="similarity">
    <text evidence="3">Belongs to the glycosyl hydrolase 18 family. Chitinase class V subfamily.</text>
</comment>
<dbReference type="Pfam" id="PF00704">
    <property type="entry name" value="Glyco_hydro_18"/>
    <property type="match status" value="1"/>
</dbReference>
<proteinExistence type="inferred from homology"/>
<evidence type="ECO:0000256" key="12">
    <source>
        <dbReference type="SAM" id="MobiDB-lite"/>
    </source>
</evidence>
<dbReference type="InterPro" id="IPR029070">
    <property type="entry name" value="Chitinase_insertion_sf"/>
</dbReference>